<name>A0ABW4WV16_9BACT</name>
<gene>
    <name evidence="2" type="ORF">ACFSKU_02870</name>
</gene>
<evidence type="ECO:0000256" key="1">
    <source>
        <dbReference type="SAM" id="MobiDB-lite"/>
    </source>
</evidence>
<dbReference type="Proteomes" id="UP001597369">
    <property type="component" value="Unassembled WGS sequence"/>
</dbReference>
<accession>A0ABW4WV16</accession>
<sequence>MKTAAYHLPRYDDMSVRVMSCGANKQVISASRQYWLRGTEPQARRKTPIIPKGSSAHSGRDNQD</sequence>
<proteinExistence type="predicted"/>
<feature type="region of interest" description="Disordered" evidence="1">
    <location>
        <begin position="39"/>
        <end position="64"/>
    </location>
</feature>
<organism evidence="2 3">
    <name type="scientific">Pontibacter silvestris</name>
    <dbReference type="NCBI Taxonomy" id="2305183"/>
    <lineage>
        <taxon>Bacteria</taxon>
        <taxon>Pseudomonadati</taxon>
        <taxon>Bacteroidota</taxon>
        <taxon>Cytophagia</taxon>
        <taxon>Cytophagales</taxon>
        <taxon>Hymenobacteraceae</taxon>
        <taxon>Pontibacter</taxon>
    </lineage>
</organism>
<dbReference type="RefSeq" id="WP_229962576.1">
    <property type="nucleotide sequence ID" value="NZ_JAJJWI010000026.1"/>
</dbReference>
<evidence type="ECO:0000313" key="2">
    <source>
        <dbReference type="EMBL" id="MFD2065810.1"/>
    </source>
</evidence>
<comment type="caution">
    <text evidence="2">The sequence shown here is derived from an EMBL/GenBank/DDBJ whole genome shotgun (WGS) entry which is preliminary data.</text>
</comment>
<dbReference type="EMBL" id="JBHUHV010000009">
    <property type="protein sequence ID" value="MFD2065810.1"/>
    <property type="molecule type" value="Genomic_DNA"/>
</dbReference>
<evidence type="ECO:0000313" key="3">
    <source>
        <dbReference type="Proteomes" id="UP001597369"/>
    </source>
</evidence>
<reference evidence="3" key="1">
    <citation type="journal article" date="2019" name="Int. J. Syst. Evol. Microbiol.">
        <title>The Global Catalogue of Microorganisms (GCM) 10K type strain sequencing project: providing services to taxonomists for standard genome sequencing and annotation.</title>
        <authorList>
            <consortium name="The Broad Institute Genomics Platform"/>
            <consortium name="The Broad Institute Genome Sequencing Center for Infectious Disease"/>
            <person name="Wu L."/>
            <person name="Ma J."/>
        </authorList>
    </citation>
    <scope>NUCLEOTIDE SEQUENCE [LARGE SCALE GENOMIC DNA]</scope>
    <source>
        <strain evidence="3">JCM 16545</strain>
    </source>
</reference>
<keyword evidence="3" id="KW-1185">Reference proteome</keyword>
<protein>
    <submittedName>
        <fullName evidence="2">Uncharacterized protein</fullName>
    </submittedName>
</protein>